<keyword evidence="3" id="KW-1185">Reference proteome</keyword>
<dbReference type="Proteomes" id="UP000031056">
    <property type="component" value="Unassembled WGS sequence"/>
</dbReference>
<dbReference type="RefSeq" id="XP_014563673.1">
    <property type="nucleotide sequence ID" value="XM_014708187.1"/>
</dbReference>
<protein>
    <submittedName>
        <fullName evidence="2">Uncharacterized protein</fullName>
    </submittedName>
</protein>
<dbReference type="EMBL" id="JOKQ01000005">
    <property type="protein sequence ID" value="KHN69631.1"/>
    <property type="molecule type" value="Genomic_DNA"/>
</dbReference>
<dbReference type="VEuPathDB" id="MicrosporidiaDB:M896_050370"/>
<feature type="region of interest" description="Disordered" evidence="1">
    <location>
        <begin position="83"/>
        <end position="138"/>
    </location>
</feature>
<organism evidence="2 3">
    <name type="scientific">Ordospora colligata OC4</name>
    <dbReference type="NCBI Taxonomy" id="1354746"/>
    <lineage>
        <taxon>Eukaryota</taxon>
        <taxon>Fungi</taxon>
        <taxon>Fungi incertae sedis</taxon>
        <taxon>Microsporidia</taxon>
        <taxon>Ordosporidae</taxon>
        <taxon>Ordospora</taxon>
    </lineage>
</organism>
<evidence type="ECO:0000313" key="3">
    <source>
        <dbReference type="Proteomes" id="UP000031056"/>
    </source>
</evidence>
<dbReference type="OrthoDB" id="2194603at2759"/>
<comment type="caution">
    <text evidence="2">The sequence shown here is derived from an EMBL/GenBank/DDBJ whole genome shotgun (WGS) entry which is preliminary data.</text>
</comment>
<dbReference type="HOGENOM" id="CLU_1875413_0_0_1"/>
<gene>
    <name evidence="2" type="ORF">M896_050370</name>
</gene>
<evidence type="ECO:0000313" key="2">
    <source>
        <dbReference type="EMBL" id="KHN69631.1"/>
    </source>
</evidence>
<feature type="compositionally biased region" description="Acidic residues" evidence="1">
    <location>
        <begin position="122"/>
        <end position="138"/>
    </location>
</feature>
<sequence>MTRDENKLIFEGAGDLNNERIIEVERMIKRKIRQYSLNLQVENVFERYSDKYFVSLLTEDMLKSSVSLELMPSEISKVFGAKRERKVEDIGSVESSSSEEAIDDESESKSEESDNDYVQNFYDEEELVSDKEEEGYIF</sequence>
<dbReference type="GeneID" id="26261690"/>
<proteinExistence type="predicted"/>
<accession>A0A0B2UEX7</accession>
<evidence type="ECO:0000256" key="1">
    <source>
        <dbReference type="SAM" id="MobiDB-lite"/>
    </source>
</evidence>
<dbReference type="AlphaFoldDB" id="A0A0B2UEX7"/>
<name>A0A0B2UEX7_9MICR</name>
<feature type="compositionally biased region" description="Low complexity" evidence="1">
    <location>
        <begin position="90"/>
        <end position="99"/>
    </location>
</feature>
<dbReference type="InParanoid" id="A0A0B2UEX7"/>
<reference evidence="2 3" key="1">
    <citation type="journal article" date="2014" name="MBio">
        <title>The Ordospora colligata genome; evolution of extreme reduction in microsporidia and host-to-parasite horizontal gene transfer.</title>
        <authorList>
            <person name="Pombert J.-F."/>
            <person name="Haag K.L."/>
            <person name="Beidas S."/>
            <person name="Ebert D."/>
            <person name="Keeling P.J."/>
        </authorList>
    </citation>
    <scope>NUCLEOTIDE SEQUENCE [LARGE SCALE GENOMIC DNA]</scope>
    <source>
        <strain evidence="2 3">OC4</strain>
    </source>
</reference>